<proteinExistence type="predicted"/>
<dbReference type="PANTHER" id="PTHR43162">
    <property type="match status" value="1"/>
</dbReference>
<dbReference type="InterPro" id="IPR036291">
    <property type="entry name" value="NAD(P)-bd_dom_sf"/>
</dbReference>
<dbReference type="SUPFAM" id="SSF51735">
    <property type="entry name" value="NAD(P)-binding Rossmann-fold domains"/>
    <property type="match status" value="1"/>
</dbReference>
<dbReference type="Proteomes" id="UP001239445">
    <property type="component" value="Unassembled WGS sequence"/>
</dbReference>
<accession>A0AAJ0B8Z2</accession>
<gene>
    <name evidence="1" type="ORF">QBC47DRAFT_423738</name>
</gene>
<dbReference type="PANTHER" id="PTHR43162:SF1">
    <property type="entry name" value="PRESTALK A DIFFERENTIATION PROTEIN A"/>
    <property type="match status" value="1"/>
</dbReference>
<reference evidence="1" key="1">
    <citation type="submission" date="2023-06" db="EMBL/GenBank/DDBJ databases">
        <title>Genome-scale phylogeny and comparative genomics of the fungal order Sordariales.</title>
        <authorList>
            <consortium name="Lawrence Berkeley National Laboratory"/>
            <person name="Hensen N."/>
            <person name="Bonometti L."/>
            <person name="Westerberg I."/>
            <person name="Brannstrom I.O."/>
            <person name="Guillou S."/>
            <person name="Cros-Aarteil S."/>
            <person name="Calhoun S."/>
            <person name="Haridas S."/>
            <person name="Kuo A."/>
            <person name="Mondo S."/>
            <person name="Pangilinan J."/>
            <person name="Riley R."/>
            <person name="Labutti K."/>
            <person name="Andreopoulos B."/>
            <person name="Lipzen A."/>
            <person name="Chen C."/>
            <person name="Yanf M."/>
            <person name="Daum C."/>
            <person name="Ng V."/>
            <person name="Clum A."/>
            <person name="Steindorff A."/>
            <person name="Ohm R."/>
            <person name="Martin F."/>
            <person name="Silar P."/>
            <person name="Natvig D."/>
            <person name="Lalanne C."/>
            <person name="Gautier V."/>
            <person name="Ament-Velasquez S.L."/>
            <person name="Kruys A."/>
            <person name="Hutchinson M.I."/>
            <person name="Powell A.J."/>
            <person name="Barry K."/>
            <person name="Miller A.N."/>
            <person name="Grigoriev I.V."/>
            <person name="Debuchy R."/>
            <person name="Gladieux P."/>
            <person name="Thoren M.H."/>
            <person name="Johannesson H."/>
        </authorList>
    </citation>
    <scope>NUCLEOTIDE SEQUENCE</scope>
    <source>
        <strain evidence="1">PSN4</strain>
    </source>
</reference>
<evidence type="ECO:0008006" key="3">
    <source>
        <dbReference type="Google" id="ProtNLM"/>
    </source>
</evidence>
<dbReference type="InterPro" id="IPR051604">
    <property type="entry name" value="Ergot_Alk_Oxidoreductase"/>
</dbReference>
<evidence type="ECO:0000313" key="1">
    <source>
        <dbReference type="EMBL" id="KAK1753894.1"/>
    </source>
</evidence>
<sequence length="310" mass="33069">MSTIIFGPTGNVASSLALSAANHPSLQPLVLAMRDPSKPIPHLPPSLESSSDMRRIRADLSDPSSVLSAVRSSSAKRAFLYLARDSTDHMRGTIEALRAGGVEFVVYLSSAGVHDAVDEADPVRYRHAVVERNLREVFGPEGYVAMRPGMFASNAVMWWKGGIAKGEVRLYAGDFRADWIAPGDIGAVAAAVLARGGLEGGGCVLDLLGPEDMSFRDVIKVLAKVAGKDVRIVDADAGEGIKEFMALGLPEPVAAHVIQFLGEGLEKGGVKVMLQDVVYEAAVANVERYKGKPAMRFAEWAEENRGDIVG</sequence>
<name>A0AAJ0B8Z2_9PEZI</name>
<keyword evidence="2" id="KW-1185">Reference proteome</keyword>
<evidence type="ECO:0000313" key="2">
    <source>
        <dbReference type="Proteomes" id="UP001239445"/>
    </source>
</evidence>
<dbReference type="Gene3D" id="3.90.25.10">
    <property type="entry name" value="UDP-galactose 4-epimerase, domain 1"/>
    <property type="match status" value="1"/>
</dbReference>
<organism evidence="1 2">
    <name type="scientific">Echria macrotheca</name>
    <dbReference type="NCBI Taxonomy" id="438768"/>
    <lineage>
        <taxon>Eukaryota</taxon>
        <taxon>Fungi</taxon>
        <taxon>Dikarya</taxon>
        <taxon>Ascomycota</taxon>
        <taxon>Pezizomycotina</taxon>
        <taxon>Sordariomycetes</taxon>
        <taxon>Sordariomycetidae</taxon>
        <taxon>Sordariales</taxon>
        <taxon>Schizotheciaceae</taxon>
        <taxon>Echria</taxon>
    </lineage>
</organism>
<comment type="caution">
    <text evidence="1">The sequence shown here is derived from an EMBL/GenBank/DDBJ whole genome shotgun (WGS) entry which is preliminary data.</text>
</comment>
<dbReference type="EMBL" id="MU839836">
    <property type="protein sequence ID" value="KAK1753894.1"/>
    <property type="molecule type" value="Genomic_DNA"/>
</dbReference>
<dbReference type="AlphaFoldDB" id="A0AAJ0B8Z2"/>
<protein>
    <recommendedName>
        <fullName evidence="3">NAD(P)-binding domain-containing protein</fullName>
    </recommendedName>
</protein>
<dbReference type="Gene3D" id="3.40.50.720">
    <property type="entry name" value="NAD(P)-binding Rossmann-like Domain"/>
    <property type="match status" value="1"/>
</dbReference>